<keyword evidence="3" id="KW-0813">Transport</keyword>
<dbReference type="Proteomes" id="UP000193642">
    <property type="component" value="Unassembled WGS sequence"/>
</dbReference>
<feature type="region of interest" description="Disordered" evidence="10">
    <location>
        <begin position="324"/>
        <end position="368"/>
    </location>
</feature>
<dbReference type="InterPro" id="IPR037185">
    <property type="entry name" value="EmrE-like"/>
</dbReference>
<feature type="transmembrane region" description="Helical" evidence="11">
    <location>
        <begin position="249"/>
        <end position="271"/>
    </location>
</feature>
<comment type="subcellular location">
    <subcellularLocation>
        <location evidence="1">Endoplasmic reticulum membrane</location>
        <topology evidence="1">Multi-pass membrane protein</topology>
    </subcellularLocation>
</comment>
<sequence length="368" mass="41003">MAAISSKTIESAICVIGIYVCFLSWGILQERVTTTQYIDEETGQKRKFKYFIFLNVIQSLIASVVAFVYLLVRGLKVELPSTPLRNKFIQLSFISVCAAPFGYASLKYIDYPTMILGKTGKLVPVMLMNIILYRKSFPWQKYLVVFLITAGMSMFMLMNPTKKKDKNADVSLLGKLWGIALLSINLLLDGVTNSTQDEIFRTFRTSGFTMMLYMNIFSSFIMATFLVASDFYNQELSSAIAFATEHPQVLYDVVLFGLCGALGQCFIFHTIERFGAMFLVTVTVTRKMGSILISVFLYNHALVLGQWAAVGLVFAGIAVESFAKGGKHGHGGGDSKKHDIKKDKMGIEKDNGVEVLSRSREGSNKKID</sequence>
<evidence type="ECO:0000256" key="9">
    <source>
        <dbReference type="ARBA" id="ARBA00041103"/>
    </source>
</evidence>
<organism evidence="12 13">
    <name type="scientific">Rhizoclosmatium globosum</name>
    <dbReference type="NCBI Taxonomy" id="329046"/>
    <lineage>
        <taxon>Eukaryota</taxon>
        <taxon>Fungi</taxon>
        <taxon>Fungi incertae sedis</taxon>
        <taxon>Chytridiomycota</taxon>
        <taxon>Chytridiomycota incertae sedis</taxon>
        <taxon>Chytridiomycetes</taxon>
        <taxon>Chytridiales</taxon>
        <taxon>Chytriomycetaceae</taxon>
        <taxon>Rhizoclosmatium</taxon>
    </lineage>
</organism>
<keyword evidence="5 11" id="KW-0812">Transmembrane</keyword>
<evidence type="ECO:0000256" key="3">
    <source>
        <dbReference type="ARBA" id="ARBA00022448"/>
    </source>
</evidence>
<dbReference type="PANTHER" id="PTHR10778">
    <property type="entry name" value="SOLUTE CARRIER FAMILY 35 MEMBER B"/>
    <property type="match status" value="1"/>
</dbReference>
<evidence type="ECO:0000256" key="6">
    <source>
        <dbReference type="ARBA" id="ARBA00022824"/>
    </source>
</evidence>
<dbReference type="OrthoDB" id="1601at2759"/>
<dbReference type="AlphaFoldDB" id="A0A1Y2CLH1"/>
<protein>
    <recommendedName>
        <fullName evidence="9">UDP-galactose transporter homolog 1</fullName>
    </recommendedName>
</protein>
<keyword evidence="8 11" id="KW-0472">Membrane</keyword>
<evidence type="ECO:0000256" key="2">
    <source>
        <dbReference type="ARBA" id="ARBA00010694"/>
    </source>
</evidence>
<evidence type="ECO:0000313" key="13">
    <source>
        <dbReference type="Proteomes" id="UP000193642"/>
    </source>
</evidence>
<evidence type="ECO:0000256" key="8">
    <source>
        <dbReference type="ARBA" id="ARBA00023136"/>
    </source>
</evidence>
<feature type="compositionally biased region" description="Basic and acidic residues" evidence="10">
    <location>
        <begin position="331"/>
        <end position="368"/>
    </location>
</feature>
<evidence type="ECO:0000256" key="4">
    <source>
        <dbReference type="ARBA" id="ARBA00022597"/>
    </source>
</evidence>
<keyword evidence="6" id="KW-0256">Endoplasmic reticulum</keyword>
<evidence type="ECO:0000256" key="11">
    <source>
        <dbReference type="SAM" id="Phobius"/>
    </source>
</evidence>
<dbReference type="GO" id="GO:0005789">
    <property type="term" value="C:endoplasmic reticulum membrane"/>
    <property type="evidence" value="ECO:0007669"/>
    <property type="project" value="UniProtKB-SubCell"/>
</dbReference>
<evidence type="ECO:0000256" key="5">
    <source>
        <dbReference type="ARBA" id="ARBA00022692"/>
    </source>
</evidence>
<feature type="transmembrane region" description="Helical" evidence="11">
    <location>
        <begin position="170"/>
        <end position="188"/>
    </location>
</feature>
<feature type="transmembrane region" description="Helical" evidence="11">
    <location>
        <begin position="208"/>
        <end position="228"/>
    </location>
</feature>
<dbReference type="GO" id="GO:0005459">
    <property type="term" value="F:UDP-galactose transmembrane transporter activity"/>
    <property type="evidence" value="ECO:0007669"/>
    <property type="project" value="EnsemblFungi"/>
</dbReference>
<evidence type="ECO:0000313" key="12">
    <source>
        <dbReference type="EMBL" id="ORY47797.1"/>
    </source>
</evidence>
<keyword evidence="7 11" id="KW-1133">Transmembrane helix</keyword>
<dbReference type="EMBL" id="MCGO01000013">
    <property type="protein sequence ID" value="ORY47797.1"/>
    <property type="molecule type" value="Genomic_DNA"/>
</dbReference>
<dbReference type="InterPro" id="IPR013657">
    <property type="entry name" value="SCL35B1-4/HUT1"/>
</dbReference>
<comment type="caution">
    <text evidence="12">The sequence shown here is derived from an EMBL/GenBank/DDBJ whole genome shotgun (WGS) entry which is preliminary data.</text>
</comment>
<dbReference type="GO" id="GO:0000139">
    <property type="term" value="C:Golgi membrane"/>
    <property type="evidence" value="ECO:0007669"/>
    <property type="project" value="TreeGrafter"/>
</dbReference>
<dbReference type="STRING" id="329046.A0A1Y2CLH1"/>
<dbReference type="PANTHER" id="PTHR10778:SF10">
    <property type="entry name" value="SOLUTE CARRIER FAMILY 35 MEMBER B1"/>
    <property type="match status" value="1"/>
</dbReference>
<accession>A0A1Y2CLH1</accession>
<feature type="transmembrane region" description="Helical" evidence="11">
    <location>
        <begin position="88"/>
        <end position="106"/>
    </location>
</feature>
<comment type="similarity">
    <text evidence="2">Belongs to the nucleotide-sugar transporter family. SLC35B subfamily.</text>
</comment>
<feature type="transmembrane region" description="Helical" evidence="11">
    <location>
        <begin position="12"/>
        <end position="28"/>
    </location>
</feature>
<evidence type="ECO:0000256" key="10">
    <source>
        <dbReference type="SAM" id="MobiDB-lite"/>
    </source>
</evidence>
<name>A0A1Y2CLH1_9FUNG</name>
<keyword evidence="13" id="KW-1185">Reference proteome</keyword>
<reference evidence="12 13" key="1">
    <citation type="submission" date="2016-07" db="EMBL/GenBank/DDBJ databases">
        <title>Pervasive Adenine N6-methylation of Active Genes in Fungi.</title>
        <authorList>
            <consortium name="DOE Joint Genome Institute"/>
            <person name="Mondo S.J."/>
            <person name="Dannebaum R.O."/>
            <person name="Kuo R.C."/>
            <person name="Labutti K."/>
            <person name="Haridas S."/>
            <person name="Kuo A."/>
            <person name="Salamov A."/>
            <person name="Ahrendt S.R."/>
            <person name="Lipzen A."/>
            <person name="Sullivan W."/>
            <person name="Andreopoulos W.B."/>
            <person name="Clum A."/>
            <person name="Lindquist E."/>
            <person name="Daum C."/>
            <person name="Ramamoorthy G.K."/>
            <person name="Gryganskyi A."/>
            <person name="Culley D."/>
            <person name="Magnuson J.K."/>
            <person name="James T.Y."/>
            <person name="O'Malley M.A."/>
            <person name="Stajich J.E."/>
            <person name="Spatafora J.W."/>
            <person name="Visel A."/>
            <person name="Grigoriev I.V."/>
        </authorList>
    </citation>
    <scope>NUCLEOTIDE SEQUENCE [LARGE SCALE GENOMIC DNA]</scope>
    <source>
        <strain evidence="12 13">JEL800</strain>
    </source>
</reference>
<evidence type="ECO:0000256" key="1">
    <source>
        <dbReference type="ARBA" id="ARBA00004477"/>
    </source>
</evidence>
<feature type="transmembrane region" description="Helical" evidence="11">
    <location>
        <begin position="48"/>
        <end position="72"/>
    </location>
</feature>
<evidence type="ECO:0000256" key="7">
    <source>
        <dbReference type="ARBA" id="ARBA00022989"/>
    </source>
</evidence>
<dbReference type="GO" id="GO:0120112">
    <property type="term" value="P:UDP-glucose transmembrane transport into endoplasmic reticulum"/>
    <property type="evidence" value="ECO:0007669"/>
    <property type="project" value="EnsemblFungi"/>
</dbReference>
<keyword evidence="4" id="KW-0762">Sugar transport</keyword>
<proteinExistence type="inferred from homology"/>
<dbReference type="SUPFAM" id="SSF103481">
    <property type="entry name" value="Multidrug resistance efflux transporter EmrE"/>
    <property type="match status" value="1"/>
</dbReference>
<gene>
    <name evidence="12" type="ORF">BCR33DRAFT_714864</name>
</gene>
<dbReference type="GO" id="GO:0005460">
    <property type="term" value="F:UDP-glucose transmembrane transporter activity"/>
    <property type="evidence" value="ECO:0007669"/>
    <property type="project" value="TreeGrafter"/>
</dbReference>
<dbReference type="Pfam" id="PF08449">
    <property type="entry name" value="UAA"/>
    <property type="match status" value="1"/>
</dbReference>
<feature type="transmembrane region" description="Helical" evidence="11">
    <location>
        <begin position="139"/>
        <end position="158"/>
    </location>
</feature>
<feature type="transmembrane region" description="Helical" evidence="11">
    <location>
        <begin position="291"/>
        <end position="319"/>
    </location>
</feature>